<accession>A0A7Y9ZD21</accession>
<keyword evidence="2" id="KW-1185">Reference proteome</keyword>
<dbReference type="AlphaFoldDB" id="A0A7Y9ZD21"/>
<protein>
    <recommendedName>
        <fullName evidence="3">NYN domain-containing protein</fullName>
    </recommendedName>
</protein>
<proteinExistence type="predicted"/>
<dbReference type="OrthoDB" id="5144756at2"/>
<dbReference type="RefSeq" id="WP_152649587.1">
    <property type="nucleotide sequence ID" value="NZ_BBRC01000011.1"/>
</dbReference>
<dbReference type="Proteomes" id="UP000547973">
    <property type="component" value="Unassembled WGS sequence"/>
</dbReference>
<dbReference type="EMBL" id="JACBZO010000001">
    <property type="protein sequence ID" value="NYI42635.1"/>
    <property type="molecule type" value="Genomic_DNA"/>
</dbReference>
<name>A0A7Y9ZD21_9MICO</name>
<sequence>MYSTRRHLIAVDAQNLLGCHPANASAACWEFAIVESLRAVGFREDTDHLVIAVAPDWAFTVKALAPSARLMVRGGRHGADLALCSALEDASFIASRYSEVVIASGSHILRSSVRALADAGVSTTVACLPLQTSSELTAAAAHVTWLDRPRRVLGAAAIVAAASATRETYALAPVDANPRTVPLRTRLGLAA</sequence>
<reference evidence="1 2" key="1">
    <citation type="submission" date="2020-07" db="EMBL/GenBank/DDBJ databases">
        <title>Sequencing the genomes of 1000 actinobacteria strains.</title>
        <authorList>
            <person name="Klenk H.-P."/>
        </authorList>
    </citation>
    <scope>NUCLEOTIDE SEQUENCE [LARGE SCALE GENOMIC DNA]</scope>
    <source>
        <strain evidence="1 2">DSM 19970</strain>
    </source>
</reference>
<evidence type="ECO:0000313" key="1">
    <source>
        <dbReference type="EMBL" id="NYI42635.1"/>
    </source>
</evidence>
<organism evidence="1 2">
    <name type="scientific">Demequina lutea</name>
    <dbReference type="NCBI Taxonomy" id="431489"/>
    <lineage>
        <taxon>Bacteria</taxon>
        <taxon>Bacillati</taxon>
        <taxon>Actinomycetota</taxon>
        <taxon>Actinomycetes</taxon>
        <taxon>Micrococcales</taxon>
        <taxon>Demequinaceae</taxon>
        <taxon>Demequina</taxon>
    </lineage>
</organism>
<gene>
    <name evidence="1" type="ORF">BKA03_002754</name>
</gene>
<dbReference type="PROSITE" id="PS51257">
    <property type="entry name" value="PROKAR_LIPOPROTEIN"/>
    <property type="match status" value="1"/>
</dbReference>
<evidence type="ECO:0008006" key="3">
    <source>
        <dbReference type="Google" id="ProtNLM"/>
    </source>
</evidence>
<comment type="caution">
    <text evidence="1">The sequence shown here is derived from an EMBL/GenBank/DDBJ whole genome shotgun (WGS) entry which is preliminary data.</text>
</comment>
<evidence type="ECO:0000313" key="2">
    <source>
        <dbReference type="Proteomes" id="UP000547973"/>
    </source>
</evidence>